<protein>
    <submittedName>
        <fullName evidence="1">Uncharacterized protein</fullName>
    </submittedName>
</protein>
<accession>A0ABS7KIE0</accession>
<gene>
    <name evidence="1" type="ORF">H7T88_11705</name>
</gene>
<evidence type="ECO:0000313" key="1">
    <source>
        <dbReference type="EMBL" id="MBY0203879.1"/>
    </source>
</evidence>
<organism evidence="1 2">
    <name type="scientific">Paenibacillus cucumis</name>
    <name type="common">ex Kampfer et al. 2016</name>
    <dbReference type="NCBI Taxonomy" id="1776858"/>
    <lineage>
        <taxon>Bacteria</taxon>
        <taxon>Bacillati</taxon>
        <taxon>Bacillota</taxon>
        <taxon>Bacilli</taxon>
        <taxon>Bacillales</taxon>
        <taxon>Paenibacillaceae</taxon>
        <taxon>Paenibacillus</taxon>
    </lineage>
</organism>
<evidence type="ECO:0000313" key="2">
    <source>
        <dbReference type="Proteomes" id="UP000706031"/>
    </source>
</evidence>
<dbReference type="RefSeq" id="WP_221788568.1">
    <property type="nucleotide sequence ID" value="NZ_JACLIC010000020.1"/>
</dbReference>
<dbReference type="EMBL" id="JACLIC010000020">
    <property type="protein sequence ID" value="MBY0203879.1"/>
    <property type="molecule type" value="Genomic_DNA"/>
</dbReference>
<dbReference type="Proteomes" id="UP000706031">
    <property type="component" value="Unassembled WGS sequence"/>
</dbReference>
<reference evidence="1 2" key="1">
    <citation type="submission" date="2020-08" db="EMBL/GenBank/DDBJ databases">
        <title>Fungal Genomes of the International Space Station.</title>
        <authorList>
            <person name="Seuylemezian A."/>
            <person name="Singh N.K."/>
            <person name="Wood J."/>
            <person name="Venkateswaran K."/>
        </authorList>
    </citation>
    <scope>NUCLEOTIDE SEQUENCE [LARGE SCALE GENOMIC DNA]</scope>
    <source>
        <strain evidence="1 2">S/N-304-OC-R4</strain>
    </source>
</reference>
<proteinExistence type="predicted"/>
<sequence>MEQWRWDYIELNMVEFNRSLHSGGLASKRFTKFYHWYYHPFLDIFAPSKFIGYYSTTHENYTGDGDGGQTQKILKTL</sequence>
<name>A0ABS7KIE0_9BACL</name>
<keyword evidence="2" id="KW-1185">Reference proteome</keyword>
<comment type="caution">
    <text evidence="1">The sequence shown here is derived from an EMBL/GenBank/DDBJ whole genome shotgun (WGS) entry which is preliminary data.</text>
</comment>